<name>A0AAN9N016_CANGL</name>
<protein>
    <submittedName>
        <fullName evidence="1">Uncharacterized protein</fullName>
    </submittedName>
</protein>
<dbReference type="AlphaFoldDB" id="A0AAN9N016"/>
<organism evidence="1 2">
    <name type="scientific">Canavalia gladiata</name>
    <name type="common">Sword bean</name>
    <name type="synonym">Dolichos gladiatus</name>
    <dbReference type="NCBI Taxonomy" id="3824"/>
    <lineage>
        <taxon>Eukaryota</taxon>
        <taxon>Viridiplantae</taxon>
        <taxon>Streptophyta</taxon>
        <taxon>Embryophyta</taxon>
        <taxon>Tracheophyta</taxon>
        <taxon>Spermatophyta</taxon>
        <taxon>Magnoliopsida</taxon>
        <taxon>eudicotyledons</taxon>
        <taxon>Gunneridae</taxon>
        <taxon>Pentapetalae</taxon>
        <taxon>rosids</taxon>
        <taxon>fabids</taxon>
        <taxon>Fabales</taxon>
        <taxon>Fabaceae</taxon>
        <taxon>Papilionoideae</taxon>
        <taxon>50 kb inversion clade</taxon>
        <taxon>NPAAA clade</taxon>
        <taxon>indigoferoid/millettioid clade</taxon>
        <taxon>Phaseoleae</taxon>
        <taxon>Canavalia</taxon>
    </lineage>
</organism>
<gene>
    <name evidence="1" type="ORF">VNO77_02752</name>
</gene>
<accession>A0AAN9N016</accession>
<dbReference type="EMBL" id="JAYMYQ010000001">
    <property type="protein sequence ID" value="KAK7360743.1"/>
    <property type="molecule type" value="Genomic_DNA"/>
</dbReference>
<dbReference type="Proteomes" id="UP001367508">
    <property type="component" value="Unassembled WGS sequence"/>
</dbReference>
<reference evidence="1 2" key="1">
    <citation type="submission" date="2024-01" db="EMBL/GenBank/DDBJ databases">
        <title>The genomes of 5 underutilized Papilionoideae crops provide insights into root nodulation and disease resistanc.</title>
        <authorList>
            <person name="Jiang F."/>
        </authorList>
    </citation>
    <scope>NUCLEOTIDE SEQUENCE [LARGE SCALE GENOMIC DNA]</scope>
    <source>
        <strain evidence="1">LVBAO_FW01</strain>
        <tissue evidence="1">Leaves</tissue>
    </source>
</reference>
<evidence type="ECO:0000313" key="1">
    <source>
        <dbReference type="EMBL" id="KAK7360743.1"/>
    </source>
</evidence>
<keyword evidence="2" id="KW-1185">Reference proteome</keyword>
<comment type="caution">
    <text evidence="1">The sequence shown here is derived from an EMBL/GenBank/DDBJ whole genome shotgun (WGS) entry which is preliminary data.</text>
</comment>
<sequence length="123" mass="13751">MSVSGVLVAKLVNKCVGLSSGFRIRSTVIRLTPLDVYVALGLRIVGKKFLTLSMNLMMRTMMIVTRCLGNGTCIHARKSTNLKTKIIPKVCELGEGMDETGYRYLGIRYRMFDKDDIISQQIS</sequence>
<proteinExistence type="predicted"/>
<evidence type="ECO:0000313" key="2">
    <source>
        <dbReference type="Proteomes" id="UP001367508"/>
    </source>
</evidence>